<evidence type="ECO:0000313" key="2">
    <source>
        <dbReference type="EMBL" id="KIK50135.1"/>
    </source>
</evidence>
<dbReference type="AlphaFoldDB" id="A0A0D0AIZ9"/>
<dbReference type="HOGENOM" id="CLU_2622270_0_0_1"/>
<gene>
    <name evidence="2" type="ORF">GYMLUDRAFT_253242</name>
</gene>
<accession>A0A0D0AIZ9</accession>
<organism evidence="2 3">
    <name type="scientific">Collybiopsis luxurians FD-317 M1</name>
    <dbReference type="NCBI Taxonomy" id="944289"/>
    <lineage>
        <taxon>Eukaryota</taxon>
        <taxon>Fungi</taxon>
        <taxon>Dikarya</taxon>
        <taxon>Basidiomycota</taxon>
        <taxon>Agaricomycotina</taxon>
        <taxon>Agaricomycetes</taxon>
        <taxon>Agaricomycetidae</taxon>
        <taxon>Agaricales</taxon>
        <taxon>Marasmiineae</taxon>
        <taxon>Omphalotaceae</taxon>
        <taxon>Collybiopsis</taxon>
        <taxon>Collybiopsis luxurians</taxon>
    </lineage>
</organism>
<sequence>MLLRLKKRGEKALEQALNGTSPTDIVYKSTEGTIPEDEEPSTPGPGKNAHTQESATAGDDVAPSNTIVIITDWVLTIQ</sequence>
<protein>
    <submittedName>
        <fullName evidence="2">Uncharacterized protein</fullName>
    </submittedName>
</protein>
<dbReference type="Proteomes" id="UP000053593">
    <property type="component" value="Unassembled WGS sequence"/>
</dbReference>
<proteinExistence type="predicted"/>
<dbReference type="EMBL" id="KN834928">
    <property type="protein sequence ID" value="KIK50135.1"/>
    <property type="molecule type" value="Genomic_DNA"/>
</dbReference>
<evidence type="ECO:0000256" key="1">
    <source>
        <dbReference type="SAM" id="MobiDB-lite"/>
    </source>
</evidence>
<feature type="region of interest" description="Disordered" evidence="1">
    <location>
        <begin position="14"/>
        <end position="62"/>
    </location>
</feature>
<name>A0A0D0AIZ9_9AGAR</name>
<keyword evidence="3" id="KW-1185">Reference proteome</keyword>
<reference evidence="2 3" key="1">
    <citation type="submission" date="2014-04" db="EMBL/GenBank/DDBJ databases">
        <title>Evolutionary Origins and Diversification of the Mycorrhizal Mutualists.</title>
        <authorList>
            <consortium name="DOE Joint Genome Institute"/>
            <consortium name="Mycorrhizal Genomics Consortium"/>
            <person name="Kohler A."/>
            <person name="Kuo A."/>
            <person name="Nagy L.G."/>
            <person name="Floudas D."/>
            <person name="Copeland A."/>
            <person name="Barry K.W."/>
            <person name="Cichocki N."/>
            <person name="Veneault-Fourrey C."/>
            <person name="LaButti K."/>
            <person name="Lindquist E.A."/>
            <person name="Lipzen A."/>
            <person name="Lundell T."/>
            <person name="Morin E."/>
            <person name="Murat C."/>
            <person name="Riley R."/>
            <person name="Ohm R."/>
            <person name="Sun H."/>
            <person name="Tunlid A."/>
            <person name="Henrissat B."/>
            <person name="Grigoriev I.V."/>
            <person name="Hibbett D.S."/>
            <person name="Martin F."/>
        </authorList>
    </citation>
    <scope>NUCLEOTIDE SEQUENCE [LARGE SCALE GENOMIC DNA]</scope>
    <source>
        <strain evidence="2 3">FD-317 M1</strain>
    </source>
</reference>
<evidence type="ECO:0000313" key="3">
    <source>
        <dbReference type="Proteomes" id="UP000053593"/>
    </source>
</evidence>